<dbReference type="InParanoid" id="A0A200QLF9"/>
<feature type="region of interest" description="Disordered" evidence="2">
    <location>
        <begin position="365"/>
        <end position="389"/>
    </location>
</feature>
<proteinExistence type="inferred from homology"/>
<comment type="caution">
    <text evidence="3">The sequence shown here is derived from an EMBL/GenBank/DDBJ whole genome shotgun (WGS) entry which is preliminary data.</text>
</comment>
<dbReference type="InterPro" id="IPR018609">
    <property type="entry name" value="Bud13"/>
</dbReference>
<feature type="region of interest" description="Disordered" evidence="2">
    <location>
        <begin position="305"/>
        <end position="337"/>
    </location>
</feature>
<dbReference type="PANTHER" id="PTHR31809:SF0">
    <property type="entry name" value="BUD13 HOMOLOG"/>
    <property type="match status" value="1"/>
</dbReference>
<feature type="region of interest" description="Disordered" evidence="2">
    <location>
        <begin position="84"/>
        <end position="288"/>
    </location>
</feature>
<dbReference type="GO" id="GO:0070274">
    <property type="term" value="C:RES complex"/>
    <property type="evidence" value="ECO:0007669"/>
    <property type="project" value="TreeGrafter"/>
</dbReference>
<dbReference type="GO" id="GO:0000398">
    <property type="term" value="P:mRNA splicing, via spliceosome"/>
    <property type="evidence" value="ECO:0007669"/>
    <property type="project" value="TreeGrafter"/>
</dbReference>
<organism evidence="3 4">
    <name type="scientific">Macleaya cordata</name>
    <name type="common">Five-seeded plume-poppy</name>
    <name type="synonym">Bocconia cordata</name>
    <dbReference type="NCBI Taxonomy" id="56857"/>
    <lineage>
        <taxon>Eukaryota</taxon>
        <taxon>Viridiplantae</taxon>
        <taxon>Streptophyta</taxon>
        <taxon>Embryophyta</taxon>
        <taxon>Tracheophyta</taxon>
        <taxon>Spermatophyta</taxon>
        <taxon>Magnoliopsida</taxon>
        <taxon>Ranunculales</taxon>
        <taxon>Papaveraceae</taxon>
        <taxon>Papaveroideae</taxon>
        <taxon>Macleaya</taxon>
    </lineage>
</organism>
<evidence type="ECO:0000256" key="2">
    <source>
        <dbReference type="SAM" id="MobiDB-lite"/>
    </source>
</evidence>
<dbReference type="Pfam" id="PF09736">
    <property type="entry name" value="Bud13"/>
    <property type="match status" value="1"/>
</dbReference>
<feature type="compositionally biased region" description="Acidic residues" evidence="2">
    <location>
        <begin position="57"/>
        <end position="75"/>
    </location>
</feature>
<evidence type="ECO:0000256" key="1">
    <source>
        <dbReference type="ARBA" id="ARBA00011069"/>
    </source>
</evidence>
<feature type="region of interest" description="Disordered" evidence="2">
    <location>
        <begin position="56"/>
        <end position="75"/>
    </location>
</feature>
<evidence type="ECO:0000313" key="3">
    <source>
        <dbReference type="EMBL" id="OVA11284.1"/>
    </source>
</evidence>
<keyword evidence="4" id="KW-1185">Reference proteome</keyword>
<feature type="region of interest" description="Disordered" evidence="2">
    <location>
        <begin position="1"/>
        <end position="40"/>
    </location>
</feature>
<comment type="similarity">
    <text evidence="1">Belongs to the CWC26 family.</text>
</comment>
<dbReference type="FunCoup" id="A0A200QLF9">
    <property type="interactions" value="2546"/>
</dbReference>
<feature type="compositionally biased region" description="Basic and acidic residues" evidence="2">
    <location>
        <begin position="11"/>
        <end position="24"/>
    </location>
</feature>
<name>A0A200QLF9_MACCD</name>
<dbReference type="EMBL" id="MVGT01001714">
    <property type="protein sequence ID" value="OVA11284.1"/>
    <property type="molecule type" value="Genomic_DNA"/>
</dbReference>
<feature type="compositionally biased region" description="Low complexity" evidence="2">
    <location>
        <begin position="114"/>
        <end position="123"/>
    </location>
</feature>
<sequence length="496" mass="57457">MAASTSLSLKEYLKRYENNDDGEKKTKKKKSKKIKKDPMGVLVVDEDPVWQKPVIIAEEEEDSEDEEKPQVDEDIELKRMKRLEHIRSQRPYNAISDDGSGWISISDAPKHLSSSKSRSPDVSPSREGRNRYDTPSPEVELKPMSSGDKDPDLSPPRQKRRRFHTPSPEPEQESKPSNSINPDHDLSPPRRSHSQTLSRFKKKNEERLDSPDLSPPRRVRPRSPEVDATLDSRVADLSPPRKSRKGYWQPESLDLSPARRIRHKSVDAPGDSLVSDLSPPRKNKKGGLLLAQEMKKEIEKKKKEEFSRFKEMDPSVSGRDAERIYRDKEGKRISKDEALKLQKGEEKPKEKKLVWGKGLVQKREAEAREHELEVEKDKPFARTRDDPELDNMLKERVRWGDPMAHLMKRKQPEMALGNLGDDEKMKESGFMIPQDIPSHSWIKRRIDAPPNRYGIRPGRHWDGVDRSNGYEKEFFKRTNEKQATEREAYLWSVSDM</sequence>
<feature type="compositionally biased region" description="Basic residues" evidence="2">
    <location>
        <begin position="25"/>
        <end position="35"/>
    </location>
</feature>
<dbReference type="InterPro" id="IPR051112">
    <property type="entry name" value="CWC26_splicing_factor"/>
</dbReference>
<dbReference type="STRING" id="56857.A0A200QLF9"/>
<dbReference type="PANTHER" id="PTHR31809">
    <property type="entry name" value="BUD13 HOMOLOG"/>
    <property type="match status" value="1"/>
</dbReference>
<accession>A0A200QLF9</accession>
<reference evidence="3 4" key="1">
    <citation type="journal article" date="2017" name="Mol. Plant">
        <title>The Genome of Medicinal Plant Macleaya cordata Provides New Insights into Benzylisoquinoline Alkaloids Metabolism.</title>
        <authorList>
            <person name="Liu X."/>
            <person name="Liu Y."/>
            <person name="Huang P."/>
            <person name="Ma Y."/>
            <person name="Qing Z."/>
            <person name="Tang Q."/>
            <person name="Cao H."/>
            <person name="Cheng P."/>
            <person name="Zheng Y."/>
            <person name="Yuan Z."/>
            <person name="Zhou Y."/>
            <person name="Liu J."/>
            <person name="Tang Z."/>
            <person name="Zhuo Y."/>
            <person name="Zhang Y."/>
            <person name="Yu L."/>
            <person name="Huang J."/>
            <person name="Yang P."/>
            <person name="Peng Q."/>
            <person name="Zhang J."/>
            <person name="Jiang W."/>
            <person name="Zhang Z."/>
            <person name="Lin K."/>
            <person name="Ro D.K."/>
            <person name="Chen X."/>
            <person name="Xiong X."/>
            <person name="Shang Y."/>
            <person name="Huang S."/>
            <person name="Zeng J."/>
        </authorList>
    </citation>
    <scope>NUCLEOTIDE SEQUENCE [LARGE SCALE GENOMIC DNA]</scope>
    <source>
        <strain evidence="4">cv. BLH2017</strain>
        <tissue evidence="3">Root</tissue>
    </source>
</reference>
<protein>
    <submittedName>
        <fullName evidence="3">Bud13</fullName>
    </submittedName>
</protein>
<gene>
    <name evidence="3" type="ORF">BVC80_1581g1</name>
</gene>
<dbReference type="OrthoDB" id="6022at2759"/>
<evidence type="ECO:0000313" key="4">
    <source>
        <dbReference type="Proteomes" id="UP000195402"/>
    </source>
</evidence>
<dbReference type="OMA" id="FEAEFQF"/>
<dbReference type="GO" id="GO:0003723">
    <property type="term" value="F:RNA binding"/>
    <property type="evidence" value="ECO:0007669"/>
    <property type="project" value="TreeGrafter"/>
</dbReference>
<dbReference type="Proteomes" id="UP000195402">
    <property type="component" value="Unassembled WGS sequence"/>
</dbReference>
<dbReference type="GO" id="GO:0005684">
    <property type="term" value="C:U2-type spliceosomal complex"/>
    <property type="evidence" value="ECO:0007669"/>
    <property type="project" value="TreeGrafter"/>
</dbReference>
<feature type="compositionally biased region" description="Low complexity" evidence="2">
    <location>
        <begin position="95"/>
        <end position="107"/>
    </location>
</feature>
<dbReference type="AlphaFoldDB" id="A0A200QLF9"/>